<feature type="region of interest" description="Disordered" evidence="1">
    <location>
        <begin position="101"/>
        <end position="124"/>
    </location>
</feature>
<gene>
    <name evidence="3" type="ORF">JO391_09085</name>
</gene>
<dbReference type="EMBL" id="CP069370">
    <property type="protein sequence ID" value="QYZ71625.1"/>
    <property type="molecule type" value="Genomic_DNA"/>
</dbReference>
<feature type="transmembrane region" description="Helical" evidence="2">
    <location>
        <begin position="12"/>
        <end position="33"/>
    </location>
</feature>
<dbReference type="RefSeq" id="WP_220664225.1">
    <property type="nucleotide sequence ID" value="NZ_CP069370.1"/>
</dbReference>
<keyword evidence="2" id="KW-0472">Membrane</keyword>
<evidence type="ECO:0000256" key="1">
    <source>
        <dbReference type="SAM" id="MobiDB-lite"/>
    </source>
</evidence>
<dbReference type="Proteomes" id="UP000826300">
    <property type="component" value="Chromosome"/>
</dbReference>
<evidence type="ECO:0000313" key="3">
    <source>
        <dbReference type="EMBL" id="QYZ71625.1"/>
    </source>
</evidence>
<keyword evidence="4" id="KW-1185">Reference proteome</keyword>
<protein>
    <submittedName>
        <fullName evidence="3">Uncharacterized protein</fullName>
    </submittedName>
</protein>
<keyword evidence="2" id="KW-1133">Transmembrane helix</keyword>
<dbReference type="KEGG" id="nsm:JO391_09085"/>
<organism evidence="3 4">
    <name type="scientific">Neotabrizicola shimadae</name>
    <dbReference type="NCBI Taxonomy" id="2807096"/>
    <lineage>
        <taxon>Bacteria</taxon>
        <taxon>Pseudomonadati</taxon>
        <taxon>Pseudomonadota</taxon>
        <taxon>Alphaproteobacteria</taxon>
        <taxon>Rhodobacterales</taxon>
        <taxon>Paracoccaceae</taxon>
        <taxon>Neotabrizicola</taxon>
    </lineage>
</organism>
<evidence type="ECO:0000313" key="4">
    <source>
        <dbReference type="Proteomes" id="UP000826300"/>
    </source>
</evidence>
<keyword evidence="2" id="KW-0812">Transmembrane</keyword>
<evidence type="ECO:0000256" key="2">
    <source>
        <dbReference type="SAM" id="Phobius"/>
    </source>
</evidence>
<accession>A0A8G0ZZ33</accession>
<dbReference type="AlphaFoldDB" id="A0A8G0ZZ33"/>
<proteinExistence type="predicted"/>
<reference evidence="3" key="1">
    <citation type="submission" date="2021-02" db="EMBL/GenBank/DDBJ databases">
        <title>Rhodobacter shimadae sp. nov., an aerobic anoxygenic phototrophic bacterium isolated from a hot spring.</title>
        <authorList>
            <person name="Muramatsu S."/>
            <person name="Haruta S."/>
            <person name="Hirose S."/>
            <person name="Hanada S."/>
        </authorList>
    </citation>
    <scope>NUCLEOTIDE SEQUENCE</scope>
    <source>
        <strain evidence="3">N10</strain>
    </source>
</reference>
<name>A0A8G0ZZ33_9RHOB</name>
<feature type="compositionally biased region" description="Pro residues" evidence="1">
    <location>
        <begin position="107"/>
        <end position="124"/>
    </location>
</feature>
<sequence>MRRLWANHRKLVIAFAVMVVLAAGFLIRGFVLVPPRGDPTRPVAAWMTPGFVVHTYHIPPDVVGEILGLTPGEHRRQTIAEIATAQGVIVTDLLAELQAEVDAHRPPGLPPGEPPPGPPPDGGE</sequence>